<dbReference type="EMBL" id="ATHO01000109">
    <property type="protein sequence ID" value="EQB05451.1"/>
    <property type="molecule type" value="Genomic_DNA"/>
</dbReference>
<organism evidence="2 3">
    <name type="scientific">Sphingobium quisquiliarum P25</name>
    <dbReference type="NCBI Taxonomy" id="1329909"/>
    <lineage>
        <taxon>Bacteria</taxon>
        <taxon>Pseudomonadati</taxon>
        <taxon>Pseudomonadota</taxon>
        <taxon>Alphaproteobacteria</taxon>
        <taxon>Sphingomonadales</taxon>
        <taxon>Sphingomonadaceae</taxon>
        <taxon>Sphingobium</taxon>
    </lineage>
</organism>
<dbReference type="InterPro" id="IPR036388">
    <property type="entry name" value="WH-like_DNA-bd_sf"/>
</dbReference>
<dbReference type="AlphaFoldDB" id="T0GNL8"/>
<dbReference type="GO" id="GO:0003677">
    <property type="term" value="F:DNA binding"/>
    <property type="evidence" value="ECO:0007669"/>
    <property type="project" value="InterPro"/>
</dbReference>
<sequence>MEFTRSESKALGLSGEIDNFIGYLPSKASHLISSSNSTAEALRVVSQNNDIGLRETLQEIGIAGAVISYTSATLAMKHGYLVGFDQLRTDPVRTGNLLSYASLIWQNRSEDFNADALADKAVFTGENAIEASRALLACHSELSLRFGYFAVVQVPGIGGATLRALLFRTRDDGPFTAEIQRNFKLTLPLIIHIAETEMQTAAESRHMERLEALLDRVSLAIFMLDGQGKPHYCNAAARAMLLDKTMMRLSPEGTVRGATLATTRSLQEAIKAAVASGEDRTEIAVRLEGPDGWLLGFVVTASHSLDGSRSAMLLVNPQRSGDASGAMLEALGLLRSEQRFLTQFLEAKSLSEAAQRSGLSDETAKTYLKRIRAKLGVHRQMELARLIYGLIPPLRADEKIAKSAN</sequence>
<proteinExistence type="predicted"/>
<reference evidence="2 3" key="1">
    <citation type="journal article" date="2013" name="Genome Announc.">
        <title>Draft Genome Sequence of Sphingobium quisquiliarum Strain P25T, a Novel Hexachlorocyclohexane (HCH)-Degrading Bacterium Isolated from an HCH Dumpsite.</title>
        <authorList>
            <person name="Kumar Singh A."/>
            <person name="Sangwan N."/>
            <person name="Sharma A."/>
            <person name="Gupta V."/>
            <person name="Khurana J.P."/>
            <person name="Lal R."/>
        </authorList>
    </citation>
    <scope>NUCLEOTIDE SEQUENCE [LARGE SCALE GENOMIC DNA]</scope>
    <source>
        <strain evidence="2 3">P25</strain>
    </source>
</reference>
<accession>T0GNL8</accession>
<dbReference type="Proteomes" id="UP000015525">
    <property type="component" value="Unassembled WGS sequence"/>
</dbReference>
<dbReference type="GO" id="GO:0006355">
    <property type="term" value="P:regulation of DNA-templated transcription"/>
    <property type="evidence" value="ECO:0007669"/>
    <property type="project" value="InterPro"/>
</dbReference>
<name>T0GNL8_9SPHN</name>
<dbReference type="Gene3D" id="1.10.10.10">
    <property type="entry name" value="Winged helix-like DNA-binding domain superfamily/Winged helix DNA-binding domain"/>
    <property type="match status" value="1"/>
</dbReference>
<feature type="domain" description="HTH luxR-type" evidence="1">
    <location>
        <begin position="330"/>
        <end position="387"/>
    </location>
</feature>
<dbReference type="SMART" id="SM00421">
    <property type="entry name" value="HTH_LUXR"/>
    <property type="match status" value="1"/>
</dbReference>
<dbReference type="SUPFAM" id="SSF46894">
    <property type="entry name" value="C-terminal effector domain of the bipartite response regulators"/>
    <property type="match status" value="1"/>
</dbReference>
<evidence type="ECO:0000313" key="3">
    <source>
        <dbReference type="Proteomes" id="UP000015525"/>
    </source>
</evidence>
<gene>
    <name evidence="2" type="ORF">L288_12460</name>
</gene>
<protein>
    <recommendedName>
        <fullName evidence="1">HTH luxR-type domain-containing protein</fullName>
    </recommendedName>
</protein>
<evidence type="ECO:0000259" key="1">
    <source>
        <dbReference type="SMART" id="SM00421"/>
    </source>
</evidence>
<comment type="caution">
    <text evidence="2">The sequence shown here is derived from an EMBL/GenBank/DDBJ whole genome shotgun (WGS) entry which is preliminary data.</text>
</comment>
<dbReference type="InterPro" id="IPR016032">
    <property type="entry name" value="Sig_transdc_resp-reg_C-effctor"/>
</dbReference>
<dbReference type="InterPro" id="IPR035965">
    <property type="entry name" value="PAS-like_dom_sf"/>
</dbReference>
<evidence type="ECO:0000313" key="2">
    <source>
        <dbReference type="EMBL" id="EQB05451.1"/>
    </source>
</evidence>
<dbReference type="PATRIC" id="fig|1329909.3.peg.2406"/>
<dbReference type="InterPro" id="IPR000792">
    <property type="entry name" value="Tscrpt_reg_LuxR_C"/>
</dbReference>
<keyword evidence="3" id="KW-1185">Reference proteome</keyword>
<dbReference type="SUPFAM" id="SSF55785">
    <property type="entry name" value="PYP-like sensor domain (PAS domain)"/>
    <property type="match status" value="1"/>
</dbReference>